<reference evidence="12" key="2">
    <citation type="submission" date="2021-04" db="EMBL/GenBank/DDBJ databases">
        <authorList>
            <person name="Gilroy R."/>
        </authorList>
    </citation>
    <scope>NUCLEOTIDE SEQUENCE</scope>
    <source>
        <strain evidence="12">1282</strain>
    </source>
</reference>
<feature type="chain" id="PRO_5038712362" evidence="10">
    <location>
        <begin position="26"/>
        <end position="500"/>
    </location>
</feature>
<comment type="subcellular location">
    <subcellularLocation>
        <location evidence="2">Cell membrane</location>
        <topology evidence="2">Lipid-anchor</topology>
    </subcellularLocation>
</comment>
<proteinExistence type="inferred from homology"/>
<dbReference type="InterPro" id="IPR050811">
    <property type="entry name" value="Phosphate_ABC_transporter"/>
</dbReference>
<evidence type="ECO:0000256" key="5">
    <source>
        <dbReference type="ARBA" id="ARBA00022592"/>
    </source>
</evidence>
<comment type="subunit">
    <text evidence="4">The complex is composed of two ATP-binding proteins (PstB), two transmembrane proteins (PstC and PstA) and a solute-binding protein (PstS).</text>
</comment>
<dbReference type="Pfam" id="PF00395">
    <property type="entry name" value="SLH"/>
    <property type="match status" value="3"/>
</dbReference>
<reference evidence="12" key="1">
    <citation type="journal article" date="2021" name="PeerJ">
        <title>Extensive microbial diversity within the chicken gut microbiome revealed by metagenomics and culture.</title>
        <authorList>
            <person name="Gilroy R."/>
            <person name="Ravi A."/>
            <person name="Getino M."/>
            <person name="Pursley I."/>
            <person name="Horton D.L."/>
            <person name="Alikhan N.F."/>
            <person name="Baker D."/>
            <person name="Gharbi K."/>
            <person name="Hall N."/>
            <person name="Watson M."/>
            <person name="Adriaenssens E.M."/>
            <person name="Foster-Nyarko E."/>
            <person name="Jarju S."/>
            <person name="Secka A."/>
            <person name="Antonio M."/>
            <person name="Oren A."/>
            <person name="Chaudhuri R.R."/>
            <person name="La Ragione R."/>
            <person name="Hildebrand F."/>
            <person name="Pallen M.J."/>
        </authorList>
    </citation>
    <scope>NUCLEOTIDE SEQUENCE</scope>
    <source>
        <strain evidence="12">1282</strain>
    </source>
</reference>
<dbReference type="EMBL" id="DXDU01000030">
    <property type="protein sequence ID" value="HIY25970.1"/>
    <property type="molecule type" value="Genomic_DNA"/>
</dbReference>
<name>A0A9D1YC25_9FIRM</name>
<dbReference type="Proteomes" id="UP000823915">
    <property type="component" value="Unassembled WGS sequence"/>
</dbReference>
<dbReference type="PROSITE" id="PS51272">
    <property type="entry name" value="SLH"/>
    <property type="match status" value="3"/>
</dbReference>
<evidence type="ECO:0000256" key="10">
    <source>
        <dbReference type="SAM" id="SignalP"/>
    </source>
</evidence>
<dbReference type="GO" id="GO:0006817">
    <property type="term" value="P:phosphate ion transport"/>
    <property type="evidence" value="ECO:0007669"/>
    <property type="project" value="UniProtKB-KW"/>
</dbReference>
<protein>
    <submittedName>
        <fullName evidence="12">S-layer homology domain-containing protein</fullName>
    </submittedName>
</protein>
<dbReference type="PANTHER" id="PTHR30570">
    <property type="entry name" value="PERIPLASMIC PHOSPHATE BINDING COMPONENT OF PHOSPHATE ABC TRANSPORTER"/>
    <property type="match status" value="1"/>
</dbReference>
<sequence>MKRKLFLTVLLSAVLAGSLPLSASAAGGITDVPADAWYAPAVTYCLEEGLMNGDSPTTFHPQETMSRAMFYQVLYNMTDHQPDPEGTEDIPSSWFGFSDVDPASWISAPSKWAYFAGLAEGVGENRLAPHQPIKREEMALLLYRYAMASGNDAVVEGAADVEGTSPWAQEAMDWAVEQGILLGDSGGLRPKDTATRAEAAQVLQRAAPLLEKREVSRKPRLTETGTALGLTAETYPKVDGSTSTLALVQAAYEATHQYWAEDYPFAPSRTVPSYEKLIAGEVDLILVPSPSQEVLDLAEAAGVELEQHKIALEALVFITPAENPTGNITTEQAKAIYGDYAIRSWKDLGGPDKELVPLCRNSDSGSQSQLDNMILQGEPIHPDIQENYIESTMPGMLRDTAAYHLESGKDCFALGYTLYAYLQNHMDGDGLRDQLKMLSYNGVAPTEETLLSGEYPLVDGYYAVLRADAPQDSGARKLLAYLQGQDFAAAMAREGFFPVL</sequence>
<evidence type="ECO:0000256" key="9">
    <source>
        <dbReference type="ARBA" id="ARBA00023288"/>
    </source>
</evidence>
<keyword evidence="8" id="KW-0564">Palmitate</keyword>
<comment type="function">
    <text evidence="1">Part of the ABC transporter complex PstSACB involved in phosphate import.</text>
</comment>
<gene>
    <name evidence="12" type="ORF">H9838_02210</name>
</gene>
<comment type="caution">
    <text evidence="12">The sequence shown here is derived from an EMBL/GenBank/DDBJ whole genome shotgun (WGS) entry which is preliminary data.</text>
</comment>
<feature type="domain" description="SLH" evidence="11">
    <location>
        <begin position="25"/>
        <end position="88"/>
    </location>
</feature>
<dbReference type="Pfam" id="PF12849">
    <property type="entry name" value="PBP_like_2"/>
    <property type="match status" value="1"/>
</dbReference>
<dbReference type="GO" id="GO:0005886">
    <property type="term" value="C:plasma membrane"/>
    <property type="evidence" value="ECO:0007669"/>
    <property type="project" value="UniProtKB-SubCell"/>
</dbReference>
<evidence type="ECO:0000256" key="7">
    <source>
        <dbReference type="ARBA" id="ARBA00022737"/>
    </source>
</evidence>
<dbReference type="Gene3D" id="3.40.190.10">
    <property type="entry name" value="Periplasmic binding protein-like II"/>
    <property type="match status" value="2"/>
</dbReference>
<dbReference type="PANTHER" id="PTHR30570:SF1">
    <property type="entry name" value="PHOSPHATE-BINDING PROTEIN PSTS"/>
    <property type="match status" value="1"/>
</dbReference>
<dbReference type="SUPFAM" id="SSF53850">
    <property type="entry name" value="Periplasmic binding protein-like II"/>
    <property type="match status" value="1"/>
</dbReference>
<accession>A0A9D1YC25</accession>
<evidence type="ECO:0000313" key="13">
    <source>
        <dbReference type="Proteomes" id="UP000823915"/>
    </source>
</evidence>
<evidence type="ECO:0000256" key="3">
    <source>
        <dbReference type="ARBA" id="ARBA00008725"/>
    </source>
</evidence>
<organism evidence="12 13">
    <name type="scientific">Candidatus Acutalibacter pullistercoris</name>
    <dbReference type="NCBI Taxonomy" id="2838418"/>
    <lineage>
        <taxon>Bacteria</taxon>
        <taxon>Bacillati</taxon>
        <taxon>Bacillota</taxon>
        <taxon>Clostridia</taxon>
        <taxon>Eubacteriales</taxon>
        <taxon>Acutalibacteraceae</taxon>
        <taxon>Acutalibacter</taxon>
    </lineage>
</organism>
<dbReference type="AlphaFoldDB" id="A0A9D1YC25"/>
<evidence type="ECO:0000256" key="1">
    <source>
        <dbReference type="ARBA" id="ARBA00002841"/>
    </source>
</evidence>
<evidence type="ECO:0000259" key="11">
    <source>
        <dbReference type="PROSITE" id="PS51272"/>
    </source>
</evidence>
<feature type="domain" description="SLH" evidence="11">
    <location>
        <begin position="155"/>
        <end position="217"/>
    </location>
</feature>
<evidence type="ECO:0000313" key="12">
    <source>
        <dbReference type="EMBL" id="HIY25970.1"/>
    </source>
</evidence>
<keyword evidence="9" id="KW-0449">Lipoprotein</keyword>
<evidence type="ECO:0000256" key="2">
    <source>
        <dbReference type="ARBA" id="ARBA00004193"/>
    </source>
</evidence>
<dbReference type="InterPro" id="IPR024370">
    <property type="entry name" value="PBP_domain"/>
</dbReference>
<keyword evidence="5" id="KW-0592">Phosphate transport</keyword>
<evidence type="ECO:0000256" key="8">
    <source>
        <dbReference type="ARBA" id="ARBA00023139"/>
    </source>
</evidence>
<keyword evidence="5" id="KW-0813">Transport</keyword>
<feature type="domain" description="SLH" evidence="11">
    <location>
        <begin position="93"/>
        <end position="154"/>
    </location>
</feature>
<evidence type="ECO:0000256" key="6">
    <source>
        <dbReference type="ARBA" id="ARBA00022729"/>
    </source>
</evidence>
<dbReference type="InterPro" id="IPR001119">
    <property type="entry name" value="SLH_dom"/>
</dbReference>
<keyword evidence="7" id="KW-0677">Repeat</keyword>
<evidence type="ECO:0000256" key="4">
    <source>
        <dbReference type="ARBA" id="ARBA00011529"/>
    </source>
</evidence>
<keyword evidence="6 10" id="KW-0732">Signal</keyword>
<comment type="similarity">
    <text evidence="3">Belongs to the PstS family.</text>
</comment>
<feature type="signal peptide" evidence="10">
    <location>
        <begin position="1"/>
        <end position="25"/>
    </location>
</feature>